<reference evidence="5" key="1">
    <citation type="journal article" date="2019" name="Int. J. Syst. Evol. Microbiol.">
        <title>The Global Catalogue of Microorganisms (GCM) 10K type strain sequencing project: providing services to taxonomists for standard genome sequencing and annotation.</title>
        <authorList>
            <consortium name="The Broad Institute Genomics Platform"/>
            <consortium name="The Broad Institute Genome Sequencing Center for Infectious Disease"/>
            <person name="Wu L."/>
            <person name="Ma J."/>
        </authorList>
    </citation>
    <scope>NUCLEOTIDE SEQUENCE [LARGE SCALE GENOMIC DNA]</scope>
    <source>
        <strain evidence="5">CGMCC 4.7304</strain>
    </source>
</reference>
<feature type="domain" description="DUF2157" evidence="3">
    <location>
        <begin position="15"/>
        <end position="133"/>
    </location>
</feature>
<gene>
    <name evidence="4" type="ORF">ACFPCZ_15330</name>
</gene>
<accession>A0ABV9SPF4</accession>
<feature type="compositionally biased region" description="Pro residues" evidence="1">
    <location>
        <begin position="349"/>
        <end position="365"/>
    </location>
</feature>
<feature type="transmembrane region" description="Helical" evidence="2">
    <location>
        <begin position="78"/>
        <end position="95"/>
    </location>
</feature>
<dbReference type="Pfam" id="PF09925">
    <property type="entry name" value="DUF2157"/>
    <property type="match status" value="1"/>
</dbReference>
<feature type="transmembrane region" description="Helical" evidence="2">
    <location>
        <begin position="246"/>
        <end position="264"/>
    </location>
</feature>
<dbReference type="EMBL" id="JBHSIY010000012">
    <property type="protein sequence ID" value="MFC4868007.1"/>
    <property type="molecule type" value="Genomic_DNA"/>
</dbReference>
<evidence type="ECO:0000313" key="4">
    <source>
        <dbReference type="EMBL" id="MFC4868007.1"/>
    </source>
</evidence>
<feature type="transmembrane region" description="Helical" evidence="2">
    <location>
        <begin position="194"/>
        <end position="214"/>
    </location>
</feature>
<feature type="compositionally biased region" description="Low complexity" evidence="1">
    <location>
        <begin position="338"/>
        <end position="348"/>
    </location>
</feature>
<feature type="transmembrane region" description="Helical" evidence="2">
    <location>
        <begin position="293"/>
        <end position="317"/>
    </location>
</feature>
<evidence type="ECO:0000256" key="1">
    <source>
        <dbReference type="SAM" id="MobiDB-lite"/>
    </source>
</evidence>
<feature type="transmembrane region" description="Helical" evidence="2">
    <location>
        <begin position="116"/>
        <end position="139"/>
    </location>
</feature>
<organism evidence="4 5">
    <name type="scientific">Streptomonospora arabica</name>
    <dbReference type="NCBI Taxonomy" id="412417"/>
    <lineage>
        <taxon>Bacteria</taxon>
        <taxon>Bacillati</taxon>
        <taxon>Actinomycetota</taxon>
        <taxon>Actinomycetes</taxon>
        <taxon>Streptosporangiales</taxon>
        <taxon>Nocardiopsidaceae</taxon>
        <taxon>Streptomonospora</taxon>
    </lineage>
</organism>
<keyword evidence="2" id="KW-0472">Membrane</keyword>
<feature type="transmembrane region" description="Helical" evidence="2">
    <location>
        <begin position="48"/>
        <end position="66"/>
    </location>
</feature>
<evidence type="ECO:0000313" key="5">
    <source>
        <dbReference type="Proteomes" id="UP001595858"/>
    </source>
</evidence>
<protein>
    <submittedName>
        <fullName evidence="4">DUF2157 domain-containing protein</fullName>
    </submittedName>
</protein>
<keyword evidence="5" id="KW-1185">Reference proteome</keyword>
<evidence type="ECO:0000256" key="2">
    <source>
        <dbReference type="SAM" id="Phobius"/>
    </source>
</evidence>
<evidence type="ECO:0000259" key="3">
    <source>
        <dbReference type="Pfam" id="PF09925"/>
    </source>
</evidence>
<proteinExistence type="predicted"/>
<feature type="transmembrane region" description="Helical" evidence="2">
    <location>
        <begin position="269"/>
        <end position="287"/>
    </location>
</feature>
<sequence length="365" mass="36296">MSESKPSRDTALSGLVERGVISAWQADQVRVALAAAEPAPGRVRWMEIVGYIGGGLVLAGAVALAAASWEELGDDARITLLAVLAAAAAGGAMLMSGGPQEMLGRRNRVPDVRRRIAGVLLALAAVLAAFAVAVAVDVAEDGDPAYLPPLVGLAVAAAGYAALPSAVGQVAVWGMSVGVVGTLVEEFASGDDTLLLGGSWLALGVVWAVLSALGAAAERRLGLGLGAGLALAAGQTLLSWTDENAWGYAATLLVAAACIAYYFLDRTAVLLVMGVIGVTVGVPEMVWDLTDGAIGTATVLLIAGAVLLAASWTGLLVHRRRNEADGRAGPEGGGAPGAGADSGPADGGPVPPDPAGAGPPPSARL</sequence>
<feature type="region of interest" description="Disordered" evidence="1">
    <location>
        <begin position="323"/>
        <end position="365"/>
    </location>
</feature>
<keyword evidence="2" id="KW-0812">Transmembrane</keyword>
<feature type="transmembrane region" description="Helical" evidence="2">
    <location>
        <begin position="145"/>
        <end position="163"/>
    </location>
</feature>
<name>A0ABV9SPF4_9ACTN</name>
<dbReference type="Proteomes" id="UP001595858">
    <property type="component" value="Unassembled WGS sequence"/>
</dbReference>
<dbReference type="InterPro" id="IPR018677">
    <property type="entry name" value="DUF2157"/>
</dbReference>
<dbReference type="RefSeq" id="WP_344146528.1">
    <property type="nucleotide sequence ID" value="NZ_BAAAQI010000017.1"/>
</dbReference>
<keyword evidence="2" id="KW-1133">Transmembrane helix</keyword>
<comment type="caution">
    <text evidence="4">The sequence shown here is derived from an EMBL/GenBank/DDBJ whole genome shotgun (WGS) entry which is preliminary data.</text>
</comment>